<dbReference type="InterPro" id="IPR037068">
    <property type="entry name" value="DNA_primase_core_N_sf"/>
</dbReference>
<accession>A0ABT7IKP0</accession>
<comment type="similarity">
    <text evidence="12">Belongs to the DnaG primase family.</text>
</comment>
<dbReference type="Gene3D" id="1.20.50.20">
    <property type="entry name" value="DnaG, RNA polymerase domain, helical bundle"/>
    <property type="match status" value="1"/>
</dbReference>
<sequence length="623" mass="68956">MIPESFIKDLLDRVDIVDVVSRFVTLKKKGINWFGLCPFHHEKTGSFSVNQSKQFYKCFGCGAHGNAIGFLMQYKGISYPEAIRELAAEVGMQVPEEPGSRRRREKTESLTELMDRARGFYALELRKSPAALAYLQGRQISEATQAKFSLGYSPDAWQALEALFGAHYGDKALEDCGLVISKDGHRYDRFRGRVMFPIRNPRGQVIGFGARVMGQGEPKYLNSPETDIFRKGQEVYGLWEGREAIRRAGRAIVCEGYMDVIQLSQAGFGEAVAALGTAIGQAHIRKLFKIVPRIYFSFDGDAAGRHAARRALEQVLPVIEDTLEARFVLLPPEHDPDSLIKAEGPQAYERELEHAFPLSAFLVNSLKEGKAMGSPEGRAQFVSEAKPLLASLTHAPMLRRQLLGSLAMEVQMAPQELAELIGIPTLVAAEPSQAQRTGWAPGRAAAAPAPGFGRFAAGRRQGAVPVPDLREKMLRCLLAWPELGREFSGQMEDWVAGGRTELDRRLLEVWRACCGTEDDAPQTSGALLNALRDSPNLELYQSLLDRELEIETTLEQARGSLNLAFLKIAEGELRRRCQEAGAKEPFDEELYRSLAKRLAEVSREIREAGSGEGAPRREPSAGI</sequence>
<dbReference type="InterPro" id="IPR006171">
    <property type="entry name" value="TOPRIM_dom"/>
</dbReference>
<dbReference type="SUPFAM" id="SSF57783">
    <property type="entry name" value="Zinc beta-ribbon"/>
    <property type="match status" value="1"/>
</dbReference>
<evidence type="ECO:0000256" key="9">
    <source>
        <dbReference type="ARBA" id="ARBA00022842"/>
    </source>
</evidence>
<keyword evidence="1 12" id="KW-0240">DNA-directed RNA polymerase</keyword>
<dbReference type="InterPro" id="IPR050219">
    <property type="entry name" value="DnaG_primase"/>
</dbReference>
<keyword evidence="10 12" id="KW-0238">DNA-binding</keyword>
<evidence type="ECO:0000256" key="4">
    <source>
        <dbReference type="ARBA" id="ARBA00022695"/>
    </source>
</evidence>
<organism evidence="15 16">
    <name type="scientific">Mesosutterella faecium</name>
    <dbReference type="NCBI Taxonomy" id="2925194"/>
    <lineage>
        <taxon>Bacteria</taxon>
        <taxon>Pseudomonadati</taxon>
        <taxon>Pseudomonadota</taxon>
        <taxon>Betaproteobacteria</taxon>
        <taxon>Burkholderiales</taxon>
        <taxon>Sutterellaceae</taxon>
        <taxon>Mesosutterella</taxon>
    </lineage>
</organism>
<evidence type="ECO:0000256" key="2">
    <source>
        <dbReference type="ARBA" id="ARBA00022515"/>
    </source>
</evidence>
<dbReference type="Proteomes" id="UP001165481">
    <property type="component" value="Unassembled WGS sequence"/>
</dbReference>
<protein>
    <recommendedName>
        <fullName evidence="12">DNA primase</fullName>
        <ecNumber evidence="12">2.7.7.101</ecNumber>
    </recommendedName>
</protein>
<keyword evidence="9" id="KW-0460">Magnesium</keyword>
<keyword evidence="3 12" id="KW-0808">Transferase</keyword>
<keyword evidence="11 12" id="KW-0804">Transcription</keyword>
<evidence type="ECO:0000256" key="8">
    <source>
        <dbReference type="ARBA" id="ARBA00022833"/>
    </source>
</evidence>
<evidence type="ECO:0000256" key="12">
    <source>
        <dbReference type="HAMAP-Rule" id="MF_00974"/>
    </source>
</evidence>
<dbReference type="Pfam" id="PF13662">
    <property type="entry name" value="Toprim_4"/>
    <property type="match status" value="1"/>
</dbReference>
<dbReference type="Pfam" id="PF08275">
    <property type="entry name" value="DNAG_N"/>
    <property type="match status" value="1"/>
</dbReference>
<keyword evidence="4 12" id="KW-0548">Nucleotidyltransferase</keyword>
<keyword evidence="16" id="KW-1185">Reference proteome</keyword>
<dbReference type="RefSeq" id="WP_243377550.1">
    <property type="nucleotide sequence ID" value="NZ_JAKZJU020000001.1"/>
</dbReference>
<dbReference type="InterPro" id="IPR036977">
    <property type="entry name" value="DNA_primase_Znf_CHC2"/>
</dbReference>
<dbReference type="SUPFAM" id="SSF56731">
    <property type="entry name" value="DNA primase core"/>
    <property type="match status" value="1"/>
</dbReference>
<evidence type="ECO:0000256" key="13">
    <source>
        <dbReference type="SAM" id="MobiDB-lite"/>
    </source>
</evidence>
<comment type="caution">
    <text evidence="15">The sequence shown here is derived from an EMBL/GenBank/DDBJ whole genome shotgun (WGS) entry which is preliminary data.</text>
</comment>
<comment type="cofactor">
    <cofactor evidence="12">
        <name>Zn(2+)</name>
        <dbReference type="ChEBI" id="CHEBI:29105"/>
    </cofactor>
    <text evidence="12">Binds 1 zinc ion per monomer.</text>
</comment>
<dbReference type="NCBIfam" id="TIGR01391">
    <property type="entry name" value="dnaG"/>
    <property type="match status" value="1"/>
</dbReference>
<dbReference type="HAMAP" id="MF_00974">
    <property type="entry name" value="DNA_primase_DnaG"/>
    <property type="match status" value="1"/>
</dbReference>
<dbReference type="Gene3D" id="3.90.980.10">
    <property type="entry name" value="DNA primase, catalytic core, N-terminal domain"/>
    <property type="match status" value="1"/>
</dbReference>
<dbReference type="SMART" id="SM00493">
    <property type="entry name" value="TOPRIM"/>
    <property type="match status" value="1"/>
</dbReference>
<dbReference type="CDD" id="cd03364">
    <property type="entry name" value="TOPRIM_DnaG_primases"/>
    <property type="match status" value="1"/>
</dbReference>
<proteinExistence type="inferred from homology"/>
<evidence type="ECO:0000256" key="6">
    <source>
        <dbReference type="ARBA" id="ARBA00022723"/>
    </source>
</evidence>
<keyword evidence="5 12" id="KW-0235">DNA replication</keyword>
<keyword evidence="8 12" id="KW-0862">Zinc</keyword>
<dbReference type="EC" id="2.7.7.101" evidence="12"/>
<evidence type="ECO:0000256" key="5">
    <source>
        <dbReference type="ARBA" id="ARBA00022705"/>
    </source>
</evidence>
<keyword evidence="7 12" id="KW-0863">Zinc-finger</keyword>
<comment type="subunit">
    <text evidence="12">Monomer. Interacts with DnaB.</text>
</comment>
<gene>
    <name evidence="12 15" type="primary">dnaG</name>
    <name evidence="15" type="ORF">MUN46_000740</name>
</gene>
<comment type="catalytic activity">
    <reaction evidence="12">
        <text>ssDNA + n NTP = ssDNA/pppN(pN)n-1 hybrid + (n-1) diphosphate.</text>
        <dbReference type="EC" id="2.7.7.101"/>
    </reaction>
</comment>
<feature type="zinc finger region" description="CHC2-type" evidence="12">
    <location>
        <begin position="37"/>
        <end position="61"/>
    </location>
</feature>
<dbReference type="PANTHER" id="PTHR30313:SF2">
    <property type="entry name" value="DNA PRIMASE"/>
    <property type="match status" value="1"/>
</dbReference>
<evidence type="ECO:0000256" key="1">
    <source>
        <dbReference type="ARBA" id="ARBA00022478"/>
    </source>
</evidence>
<dbReference type="Gene3D" id="3.40.1360.10">
    <property type="match status" value="1"/>
</dbReference>
<evidence type="ECO:0000313" key="15">
    <source>
        <dbReference type="EMBL" id="MDL2058488.1"/>
    </source>
</evidence>
<dbReference type="InterPro" id="IPR030846">
    <property type="entry name" value="DnaG_bac"/>
</dbReference>
<reference evidence="15" key="1">
    <citation type="submission" date="2023-03" db="EMBL/GenBank/DDBJ databases">
        <title>Mesosutterella sp. nov. isolated from porcine feces.</title>
        <authorList>
            <person name="Yu S."/>
        </authorList>
    </citation>
    <scope>NUCLEOTIDE SEQUENCE</scope>
    <source>
        <strain evidence="15">AGMB02718</strain>
    </source>
</reference>
<evidence type="ECO:0000259" key="14">
    <source>
        <dbReference type="PROSITE" id="PS50880"/>
    </source>
</evidence>
<evidence type="ECO:0000256" key="7">
    <source>
        <dbReference type="ARBA" id="ARBA00022771"/>
    </source>
</evidence>
<dbReference type="InterPro" id="IPR002694">
    <property type="entry name" value="Znf_CHC2"/>
</dbReference>
<comment type="function">
    <text evidence="12">RNA polymerase that catalyzes the synthesis of short RNA molecules used as primers for DNA polymerase during DNA replication.</text>
</comment>
<dbReference type="PANTHER" id="PTHR30313">
    <property type="entry name" value="DNA PRIMASE"/>
    <property type="match status" value="1"/>
</dbReference>
<dbReference type="InterPro" id="IPR034151">
    <property type="entry name" value="TOPRIM_DnaG_bac"/>
</dbReference>
<dbReference type="Gene3D" id="3.90.580.10">
    <property type="entry name" value="Zinc finger, CHC2-type domain"/>
    <property type="match status" value="1"/>
</dbReference>
<dbReference type="InterPro" id="IPR019475">
    <property type="entry name" value="DNA_primase_DnaB-bd"/>
</dbReference>
<dbReference type="InterPro" id="IPR013264">
    <property type="entry name" value="DNAG_N"/>
</dbReference>
<dbReference type="EMBL" id="JAKZJU020000001">
    <property type="protein sequence ID" value="MDL2058488.1"/>
    <property type="molecule type" value="Genomic_DNA"/>
</dbReference>
<dbReference type="PROSITE" id="PS50880">
    <property type="entry name" value="TOPRIM"/>
    <property type="match status" value="1"/>
</dbReference>
<comment type="domain">
    <text evidence="12">Contains an N-terminal zinc-binding domain, a central core domain that contains the primase activity, and a C-terminal DnaB-binding domain.</text>
</comment>
<keyword evidence="6 12" id="KW-0479">Metal-binding</keyword>
<evidence type="ECO:0000256" key="10">
    <source>
        <dbReference type="ARBA" id="ARBA00023125"/>
    </source>
</evidence>
<evidence type="ECO:0000256" key="3">
    <source>
        <dbReference type="ARBA" id="ARBA00022679"/>
    </source>
</evidence>
<dbReference type="Pfam" id="PF10410">
    <property type="entry name" value="DnaB_bind"/>
    <property type="match status" value="1"/>
</dbReference>
<evidence type="ECO:0000313" key="16">
    <source>
        <dbReference type="Proteomes" id="UP001165481"/>
    </source>
</evidence>
<feature type="domain" description="Toprim" evidence="14">
    <location>
        <begin position="249"/>
        <end position="331"/>
    </location>
</feature>
<name>A0ABT7IKP0_9BURK</name>
<dbReference type="InterPro" id="IPR006295">
    <property type="entry name" value="DNA_primase_DnaG"/>
</dbReference>
<dbReference type="SMART" id="SM00400">
    <property type="entry name" value="ZnF_CHCC"/>
    <property type="match status" value="1"/>
</dbReference>
<feature type="region of interest" description="Disordered" evidence="13">
    <location>
        <begin position="604"/>
        <end position="623"/>
    </location>
</feature>
<evidence type="ECO:0000256" key="11">
    <source>
        <dbReference type="ARBA" id="ARBA00023163"/>
    </source>
</evidence>
<keyword evidence="2 12" id="KW-0639">Primosome</keyword>
<dbReference type="Pfam" id="PF01807">
    <property type="entry name" value="Zn_ribbon_DnaG"/>
    <property type="match status" value="1"/>
</dbReference>